<dbReference type="SUPFAM" id="SSF56801">
    <property type="entry name" value="Acetyl-CoA synthetase-like"/>
    <property type="match status" value="1"/>
</dbReference>
<dbReference type="PANTHER" id="PTHR43201">
    <property type="entry name" value="ACYL-COA SYNTHETASE"/>
    <property type="match status" value="1"/>
</dbReference>
<dbReference type="EMBL" id="CP041636">
    <property type="protein sequence ID" value="QDO98606.1"/>
    <property type="molecule type" value="Genomic_DNA"/>
</dbReference>
<keyword evidence="6" id="KW-1185">Reference proteome</keyword>
<name>A0A516H4C8_9PROT</name>
<dbReference type="KEGG" id="fer:FNB15_15545"/>
<comment type="similarity">
    <text evidence="1">Belongs to the ATP-dependent AMP-binding enzyme family.</text>
</comment>
<dbReference type="GO" id="GO:0006631">
    <property type="term" value="P:fatty acid metabolic process"/>
    <property type="evidence" value="ECO:0007669"/>
    <property type="project" value="TreeGrafter"/>
</dbReference>
<evidence type="ECO:0000313" key="5">
    <source>
        <dbReference type="EMBL" id="QDO98606.1"/>
    </source>
</evidence>
<feature type="domain" description="AMP-dependent synthetase/ligase" evidence="3">
    <location>
        <begin position="28"/>
        <end position="371"/>
    </location>
</feature>
<dbReference type="Proteomes" id="UP000317496">
    <property type="component" value="Chromosome"/>
</dbReference>
<accession>A0A516H4C8</accession>
<protein>
    <submittedName>
        <fullName evidence="5">ATP-dependent acyl-CoA ligase</fullName>
    </submittedName>
</protein>
<evidence type="ECO:0000259" key="3">
    <source>
        <dbReference type="Pfam" id="PF00501"/>
    </source>
</evidence>
<dbReference type="InterPro" id="IPR042099">
    <property type="entry name" value="ANL_N_sf"/>
</dbReference>
<dbReference type="AlphaFoldDB" id="A0A516H4C8"/>
<dbReference type="Pfam" id="PF13193">
    <property type="entry name" value="AMP-binding_C"/>
    <property type="match status" value="1"/>
</dbReference>
<dbReference type="InterPro" id="IPR045851">
    <property type="entry name" value="AMP-bd_C_sf"/>
</dbReference>
<evidence type="ECO:0000256" key="1">
    <source>
        <dbReference type="ARBA" id="ARBA00006432"/>
    </source>
</evidence>
<dbReference type="GO" id="GO:0031956">
    <property type="term" value="F:medium-chain fatty acid-CoA ligase activity"/>
    <property type="evidence" value="ECO:0007669"/>
    <property type="project" value="TreeGrafter"/>
</dbReference>
<dbReference type="Pfam" id="PF00501">
    <property type="entry name" value="AMP-binding"/>
    <property type="match status" value="1"/>
</dbReference>
<dbReference type="InterPro" id="IPR000873">
    <property type="entry name" value="AMP-dep_synth/lig_dom"/>
</dbReference>
<evidence type="ECO:0000259" key="4">
    <source>
        <dbReference type="Pfam" id="PF13193"/>
    </source>
</evidence>
<organism evidence="5 6">
    <name type="scientific">Ferrovibrio terrae</name>
    <dbReference type="NCBI Taxonomy" id="2594003"/>
    <lineage>
        <taxon>Bacteria</taxon>
        <taxon>Pseudomonadati</taxon>
        <taxon>Pseudomonadota</taxon>
        <taxon>Alphaproteobacteria</taxon>
        <taxon>Rhodospirillales</taxon>
        <taxon>Rhodospirillaceae</taxon>
        <taxon>Ferrovibrio</taxon>
    </lineage>
</organism>
<dbReference type="PANTHER" id="PTHR43201:SF5">
    <property type="entry name" value="MEDIUM-CHAIN ACYL-COA LIGASE ACSF2, MITOCHONDRIAL"/>
    <property type="match status" value="1"/>
</dbReference>
<dbReference type="InterPro" id="IPR025110">
    <property type="entry name" value="AMP-bd_C"/>
</dbReference>
<dbReference type="InterPro" id="IPR020845">
    <property type="entry name" value="AMP-binding_CS"/>
</dbReference>
<feature type="domain" description="AMP-binding enzyme C-terminal" evidence="4">
    <location>
        <begin position="434"/>
        <end position="512"/>
    </location>
</feature>
<dbReference type="OrthoDB" id="7315605at2"/>
<gene>
    <name evidence="5" type="ORF">FNB15_15545</name>
</gene>
<dbReference type="PROSITE" id="PS00455">
    <property type="entry name" value="AMP_BINDING"/>
    <property type="match status" value="1"/>
</dbReference>
<reference evidence="5 6" key="1">
    <citation type="submission" date="2019-07" db="EMBL/GenBank/DDBJ databases">
        <title>Genome sequencing for Ferrovibrio sp. K5.</title>
        <authorList>
            <person name="Park S.-J."/>
        </authorList>
    </citation>
    <scope>NUCLEOTIDE SEQUENCE [LARGE SCALE GENOMIC DNA]</scope>
    <source>
        <strain evidence="5 6">K5</strain>
    </source>
</reference>
<sequence>MGEGLPPSVYAAFKRTAEAHPQNSFLCVPSRPDRAYAPDGLELSYGAVALIVDDLVTRYRSAGYGLGHRVGLLLEMRPEFLFHYLALNALGCGIVPINPDYRHDEMLYQMQHSEADLVVGVPHRVDDLNAMARDRSEKPLPVFDCTALPEVFPAPQIRAASGSIGHDTECTLLYTSGTTGRPKGCILTNFYALTAGACYRDLGGLLTVRPGEDRFYNPLPLFHMNHAMVTASCAMLTANCLILTERFSPTRWWQEVAQTRATIIHYLGIVPPLLLNQPVTTDEKQHRVRFGLGAGVEPQLHKTFEDRFGFPLVEVWGMTETGRIFSDCHEPREIDTRAFGRPQPGFEAMVAGADGKELPRGQEGELLVRHSAADPRRGFFSGYLKNDKATAEAWAGGWFHTGDVVRQSDSGMLYFVDRMKNIIRRSGENIAAAEIEACLQAHDAVAQVAVLAAPDELREEEVMACIVLMDGHAATADLADQLFAWCFDRLAYFKAPGWLLFVDSLPTTGTQKVQKTQIFKAGEDPRQRPGIYDFRARKKR</sequence>
<evidence type="ECO:0000256" key="2">
    <source>
        <dbReference type="ARBA" id="ARBA00022598"/>
    </source>
</evidence>
<dbReference type="Gene3D" id="3.30.300.30">
    <property type="match status" value="1"/>
</dbReference>
<dbReference type="RefSeq" id="WP_144069587.1">
    <property type="nucleotide sequence ID" value="NZ_CP041636.1"/>
</dbReference>
<proteinExistence type="inferred from homology"/>
<keyword evidence="2 5" id="KW-0436">Ligase</keyword>
<evidence type="ECO:0000313" key="6">
    <source>
        <dbReference type="Proteomes" id="UP000317496"/>
    </source>
</evidence>
<dbReference type="Gene3D" id="3.40.50.12780">
    <property type="entry name" value="N-terminal domain of ligase-like"/>
    <property type="match status" value="1"/>
</dbReference>